<name>A0A3S2UUU2_9SPHN</name>
<proteinExistence type="predicted"/>
<protein>
    <submittedName>
        <fullName evidence="2">Uncharacterized protein</fullName>
    </submittedName>
</protein>
<feature type="compositionally biased region" description="Gly residues" evidence="1">
    <location>
        <begin position="7"/>
        <end position="35"/>
    </location>
</feature>
<sequence>MSVAPTGGSGRGCTGSGAGGGGGGGGGGAITGGGAFSPQAAKAATLARTQNLLNLRMVNLISFYGRPCATKKAGVPSDTPASVLSRPSDRRGSVENSLPPRATA</sequence>
<accession>A0A3S2UUU2</accession>
<evidence type="ECO:0000313" key="2">
    <source>
        <dbReference type="EMBL" id="RVU07599.1"/>
    </source>
</evidence>
<dbReference type="EMBL" id="SACO01000001">
    <property type="protein sequence ID" value="RVU07599.1"/>
    <property type="molecule type" value="Genomic_DNA"/>
</dbReference>
<organism evidence="2 3">
    <name type="scientific">Novosphingobium umbonatum</name>
    <dbReference type="NCBI Taxonomy" id="1908524"/>
    <lineage>
        <taxon>Bacteria</taxon>
        <taxon>Pseudomonadati</taxon>
        <taxon>Pseudomonadota</taxon>
        <taxon>Alphaproteobacteria</taxon>
        <taxon>Sphingomonadales</taxon>
        <taxon>Sphingomonadaceae</taxon>
        <taxon>Novosphingobium</taxon>
    </lineage>
</organism>
<comment type="caution">
    <text evidence="2">The sequence shown here is derived from an EMBL/GenBank/DDBJ whole genome shotgun (WGS) entry which is preliminary data.</text>
</comment>
<evidence type="ECO:0000256" key="1">
    <source>
        <dbReference type="SAM" id="MobiDB-lite"/>
    </source>
</evidence>
<dbReference type="AlphaFoldDB" id="A0A3S2UUU2"/>
<feature type="region of interest" description="Disordered" evidence="1">
    <location>
        <begin position="1"/>
        <end position="35"/>
    </location>
</feature>
<feature type="region of interest" description="Disordered" evidence="1">
    <location>
        <begin position="70"/>
        <end position="104"/>
    </location>
</feature>
<reference evidence="2 3" key="1">
    <citation type="submission" date="2019-01" db="EMBL/GenBank/DDBJ databases">
        <authorList>
            <person name="Chen W.-M."/>
        </authorList>
    </citation>
    <scope>NUCLEOTIDE SEQUENCE [LARGE SCALE GENOMIC DNA]</scope>
    <source>
        <strain evidence="2 3">FSY-9</strain>
    </source>
</reference>
<gene>
    <name evidence="2" type="ORF">EOE18_00470</name>
</gene>
<dbReference type="Proteomes" id="UP000282837">
    <property type="component" value="Unassembled WGS sequence"/>
</dbReference>
<keyword evidence="3" id="KW-1185">Reference proteome</keyword>
<evidence type="ECO:0000313" key="3">
    <source>
        <dbReference type="Proteomes" id="UP000282837"/>
    </source>
</evidence>